<dbReference type="Pfam" id="PF12279">
    <property type="entry name" value="DUF3619"/>
    <property type="match status" value="1"/>
</dbReference>
<sequence>MKPDNATDQIRRLLDDSVDGLDAATLSRLNRARQRALAAPPRQNAWMPMGLAAAASLVLAVALLWQREPVHPLAPAASTASPVLDVPEEEALEFVDDLEFYAWLEAEAEQNG</sequence>
<evidence type="ECO:0000313" key="2">
    <source>
        <dbReference type="EMBL" id="UXI69120.1"/>
    </source>
</evidence>
<reference evidence="2" key="1">
    <citation type="submission" date="2022-09" db="EMBL/GenBank/DDBJ databases">
        <title>Tahibacter sp. nov., isolated from a fresh water.</title>
        <authorList>
            <person name="Baek J.H."/>
            <person name="Lee J.K."/>
            <person name="Kim J.M."/>
            <person name="Jeon C.O."/>
        </authorList>
    </citation>
    <scope>NUCLEOTIDE SEQUENCE</scope>
    <source>
        <strain evidence="2">W38</strain>
    </source>
</reference>
<organism evidence="2 3">
    <name type="scientific">Tahibacter amnicola</name>
    <dbReference type="NCBI Taxonomy" id="2976241"/>
    <lineage>
        <taxon>Bacteria</taxon>
        <taxon>Pseudomonadati</taxon>
        <taxon>Pseudomonadota</taxon>
        <taxon>Gammaproteobacteria</taxon>
        <taxon>Lysobacterales</taxon>
        <taxon>Rhodanobacteraceae</taxon>
        <taxon>Tahibacter</taxon>
    </lineage>
</organism>
<keyword evidence="1" id="KW-0812">Transmembrane</keyword>
<feature type="transmembrane region" description="Helical" evidence="1">
    <location>
        <begin position="45"/>
        <end position="65"/>
    </location>
</feature>
<keyword evidence="1" id="KW-0472">Membrane</keyword>
<keyword evidence="3" id="KW-1185">Reference proteome</keyword>
<dbReference type="EMBL" id="CP104694">
    <property type="protein sequence ID" value="UXI69120.1"/>
    <property type="molecule type" value="Genomic_DNA"/>
</dbReference>
<proteinExistence type="predicted"/>
<gene>
    <name evidence="2" type="ORF">N4264_05575</name>
</gene>
<protein>
    <submittedName>
        <fullName evidence="2">DUF3619 family protein</fullName>
    </submittedName>
</protein>
<name>A0ABY6BGZ7_9GAMM</name>
<dbReference type="RefSeq" id="WP_261696078.1">
    <property type="nucleotide sequence ID" value="NZ_CP104694.1"/>
</dbReference>
<dbReference type="Proteomes" id="UP001064632">
    <property type="component" value="Chromosome"/>
</dbReference>
<evidence type="ECO:0000256" key="1">
    <source>
        <dbReference type="SAM" id="Phobius"/>
    </source>
</evidence>
<accession>A0ABY6BGZ7</accession>
<keyword evidence="1" id="KW-1133">Transmembrane helix</keyword>
<evidence type="ECO:0000313" key="3">
    <source>
        <dbReference type="Proteomes" id="UP001064632"/>
    </source>
</evidence>
<dbReference type="InterPro" id="IPR022064">
    <property type="entry name" value="DUF3619"/>
</dbReference>